<evidence type="ECO:0000313" key="4">
    <source>
        <dbReference type="Proteomes" id="UP001419268"/>
    </source>
</evidence>
<dbReference type="Pfam" id="PF01190">
    <property type="entry name" value="Pollen_Ole_e_1"/>
    <property type="match status" value="1"/>
</dbReference>
<dbReference type="EMBL" id="JBBNAG010000012">
    <property type="protein sequence ID" value="KAK9089246.1"/>
    <property type="molecule type" value="Genomic_DNA"/>
</dbReference>
<dbReference type="InterPro" id="IPR003882">
    <property type="entry name" value="Pistil_extensin"/>
</dbReference>
<organism evidence="3 4">
    <name type="scientific">Stephania cephalantha</name>
    <dbReference type="NCBI Taxonomy" id="152367"/>
    <lineage>
        <taxon>Eukaryota</taxon>
        <taxon>Viridiplantae</taxon>
        <taxon>Streptophyta</taxon>
        <taxon>Embryophyta</taxon>
        <taxon>Tracheophyta</taxon>
        <taxon>Spermatophyta</taxon>
        <taxon>Magnoliopsida</taxon>
        <taxon>Ranunculales</taxon>
        <taxon>Menispermaceae</taxon>
        <taxon>Menispermoideae</taxon>
        <taxon>Cissampelideae</taxon>
        <taxon>Stephania</taxon>
    </lineage>
</organism>
<keyword evidence="4" id="KW-1185">Reference proteome</keyword>
<feature type="chain" id="PRO_5042909296" evidence="2">
    <location>
        <begin position="30"/>
        <end position="177"/>
    </location>
</feature>
<comment type="caution">
    <text evidence="3">The sequence shown here is derived from an EMBL/GenBank/DDBJ whole genome shotgun (WGS) entry which is preliminary data.</text>
</comment>
<keyword evidence="1 2" id="KW-0732">Signal</keyword>
<reference evidence="3 4" key="1">
    <citation type="submission" date="2024-01" db="EMBL/GenBank/DDBJ databases">
        <title>Genome assemblies of Stephania.</title>
        <authorList>
            <person name="Yang L."/>
        </authorList>
    </citation>
    <scope>NUCLEOTIDE SEQUENCE [LARGE SCALE GENOMIC DNA]</scope>
    <source>
        <strain evidence="3">JXDWG</strain>
        <tissue evidence="3">Leaf</tissue>
    </source>
</reference>
<name>A0AAP0E9T0_9MAGN</name>
<gene>
    <name evidence="3" type="ORF">Scep_028328</name>
</gene>
<dbReference type="PANTHER" id="PTHR33470:SF22">
    <property type="entry name" value="POLLEN OLE E 1 ALLERGEN AND EXTENSIN FAMILY PROTEIN"/>
    <property type="match status" value="1"/>
</dbReference>
<sequence length="177" mass="19117">MKKEIMGGLVSNALLLLSLNVMLVLTTFAENVVASREPSGMKRTLVAVQGVVYCKPCKYPGFETLLEASPLQGAVVRLQCNNTKYPQSQEAKTDKNGYFLVQGAKMVTNYGAHKCKVFLVSSPLDSCSKATDLHLGMSGATLNYQKPPSDHSSAQRLPFSLFTVGPFAFAPASCPQH</sequence>
<dbReference type="PANTHER" id="PTHR33470">
    <property type="entry name" value="OS01G0164075 PROTEIN"/>
    <property type="match status" value="1"/>
</dbReference>
<dbReference type="Proteomes" id="UP001419268">
    <property type="component" value="Unassembled WGS sequence"/>
</dbReference>
<accession>A0AAP0E9T0</accession>
<proteinExistence type="predicted"/>
<dbReference type="PRINTS" id="PR01218">
    <property type="entry name" value="PSTLEXTENSIN"/>
</dbReference>
<feature type="signal peptide" evidence="2">
    <location>
        <begin position="1"/>
        <end position="29"/>
    </location>
</feature>
<protein>
    <submittedName>
        <fullName evidence="3">Uncharacterized protein</fullName>
    </submittedName>
</protein>
<evidence type="ECO:0000313" key="3">
    <source>
        <dbReference type="EMBL" id="KAK9089246.1"/>
    </source>
</evidence>
<evidence type="ECO:0000256" key="2">
    <source>
        <dbReference type="SAM" id="SignalP"/>
    </source>
</evidence>
<dbReference type="GO" id="GO:0071944">
    <property type="term" value="C:cell periphery"/>
    <property type="evidence" value="ECO:0007669"/>
    <property type="project" value="TreeGrafter"/>
</dbReference>
<evidence type="ECO:0000256" key="1">
    <source>
        <dbReference type="ARBA" id="ARBA00022729"/>
    </source>
</evidence>
<dbReference type="AlphaFoldDB" id="A0AAP0E9T0"/>